<evidence type="ECO:0000313" key="1">
    <source>
        <dbReference type="EMBL" id="CAE8639113.1"/>
    </source>
</evidence>
<sequence length="82" mass="9456">MVASLLPKWLHEARVSRVERQSLKGRSRAYLMATRAVAEMSHIETRFCFDSWQGAVCIARRRWLEKRVRWLEASLGAPAIAS</sequence>
<organism evidence="1 2">
    <name type="scientific">Polarella glacialis</name>
    <name type="common">Dinoflagellate</name>
    <dbReference type="NCBI Taxonomy" id="89957"/>
    <lineage>
        <taxon>Eukaryota</taxon>
        <taxon>Sar</taxon>
        <taxon>Alveolata</taxon>
        <taxon>Dinophyceae</taxon>
        <taxon>Suessiales</taxon>
        <taxon>Suessiaceae</taxon>
        <taxon>Polarella</taxon>
    </lineage>
</organism>
<proteinExistence type="predicted"/>
<gene>
    <name evidence="1" type="ORF">PGLA1383_LOCUS54169</name>
</gene>
<accession>A0A813HNK9</accession>
<dbReference type="OrthoDB" id="434261at2759"/>
<reference evidence="1" key="1">
    <citation type="submission" date="2021-02" db="EMBL/GenBank/DDBJ databases">
        <authorList>
            <person name="Dougan E. K."/>
            <person name="Rhodes N."/>
            <person name="Thang M."/>
            <person name="Chan C."/>
        </authorList>
    </citation>
    <scope>NUCLEOTIDE SEQUENCE</scope>
</reference>
<dbReference type="Proteomes" id="UP000654075">
    <property type="component" value="Unassembled WGS sequence"/>
</dbReference>
<dbReference type="AlphaFoldDB" id="A0A813HNK9"/>
<keyword evidence="2" id="KW-1185">Reference proteome</keyword>
<protein>
    <submittedName>
        <fullName evidence="1">Uncharacterized protein</fullName>
    </submittedName>
</protein>
<feature type="non-terminal residue" evidence="1">
    <location>
        <position position="1"/>
    </location>
</feature>
<name>A0A813HNK9_POLGL</name>
<evidence type="ECO:0000313" key="2">
    <source>
        <dbReference type="Proteomes" id="UP000654075"/>
    </source>
</evidence>
<dbReference type="EMBL" id="CAJNNV010032149">
    <property type="protein sequence ID" value="CAE8639113.1"/>
    <property type="molecule type" value="Genomic_DNA"/>
</dbReference>
<comment type="caution">
    <text evidence="1">The sequence shown here is derived from an EMBL/GenBank/DDBJ whole genome shotgun (WGS) entry which is preliminary data.</text>
</comment>